<name>A0A286A0F9_9SPHI</name>
<evidence type="ECO:0000256" key="4">
    <source>
        <dbReference type="ARBA" id="ARBA00022989"/>
    </source>
</evidence>
<evidence type="ECO:0000256" key="2">
    <source>
        <dbReference type="ARBA" id="ARBA00022475"/>
    </source>
</evidence>
<evidence type="ECO:0000313" key="7">
    <source>
        <dbReference type="EMBL" id="SOD15368.1"/>
    </source>
</evidence>
<sequence>MKKIHLLLIKAFIRPFAVTFFIVMFILLMFFLFKYVDDLIGKGFEWYVIAELMMYASASNVAMALPLAILLSSIMTFGNLGENYELVAIKSAGVSLRKAMQPLLILIVGLAVASFFFSDYMLPKANLKYGSLLWDVRNKKLSFLIKAGVFNNSIPGYSMRIERKGEGAVDSLYGIMIYDHKSGSNTGIPQIIMAEKGKMSKTSDGNYMVLNLVNGVRYQEAASNNGSYNPRQSLTRMRFKQTEVKFDFSSFKSMTRTEEQNFKNNAPMLNRKELLHRRDSLTKGLDSIGRALQTNAQYYFKQSSYIKGYTKVKTPPTIFKGDVLSFIPKDQKAQALQSAYDQIDALKQTIKGQLADYEFRSKEVLRAKIEYQRKYTLAVSCLLLFFIGAPLGAIIRKGGLGLPVVIAVIFFLFYHIISTVAEKSAKEGSLDPVAGMWMAVIILTPVGAFLTYKATVDSALFDIDYYKQLIVGLFKKLFKRKKTTEIEAKN</sequence>
<dbReference type="PANTHER" id="PTHR33529">
    <property type="entry name" value="SLR0882 PROTEIN-RELATED"/>
    <property type="match status" value="1"/>
</dbReference>
<feature type="transmembrane region" description="Helical" evidence="6">
    <location>
        <begin position="401"/>
        <end position="421"/>
    </location>
</feature>
<feature type="transmembrane region" description="Helical" evidence="6">
    <location>
        <begin position="102"/>
        <end position="121"/>
    </location>
</feature>
<dbReference type="GO" id="GO:0043190">
    <property type="term" value="C:ATP-binding cassette (ABC) transporter complex"/>
    <property type="evidence" value="ECO:0007669"/>
    <property type="project" value="TreeGrafter"/>
</dbReference>
<feature type="transmembrane region" description="Helical" evidence="6">
    <location>
        <begin position="433"/>
        <end position="452"/>
    </location>
</feature>
<organism evidence="7 8">
    <name type="scientific">Pedobacter xixiisoli</name>
    <dbReference type="NCBI Taxonomy" id="1476464"/>
    <lineage>
        <taxon>Bacteria</taxon>
        <taxon>Pseudomonadati</taxon>
        <taxon>Bacteroidota</taxon>
        <taxon>Sphingobacteriia</taxon>
        <taxon>Sphingobacteriales</taxon>
        <taxon>Sphingobacteriaceae</taxon>
        <taxon>Pedobacter</taxon>
    </lineage>
</organism>
<feature type="transmembrane region" description="Helical" evidence="6">
    <location>
        <begin position="53"/>
        <end position="81"/>
    </location>
</feature>
<proteinExistence type="predicted"/>
<dbReference type="EMBL" id="OCMT01000002">
    <property type="protein sequence ID" value="SOD15368.1"/>
    <property type="molecule type" value="Genomic_DNA"/>
</dbReference>
<keyword evidence="2" id="KW-1003">Cell membrane</keyword>
<dbReference type="RefSeq" id="WP_097132061.1">
    <property type="nucleotide sequence ID" value="NZ_OCMT01000002.1"/>
</dbReference>
<evidence type="ECO:0000256" key="3">
    <source>
        <dbReference type="ARBA" id="ARBA00022692"/>
    </source>
</evidence>
<dbReference type="InterPro" id="IPR005495">
    <property type="entry name" value="LptG/LptF_permease"/>
</dbReference>
<evidence type="ECO:0000313" key="8">
    <source>
        <dbReference type="Proteomes" id="UP000219281"/>
    </source>
</evidence>
<dbReference type="AlphaFoldDB" id="A0A286A0F9"/>
<dbReference type="Proteomes" id="UP000219281">
    <property type="component" value="Unassembled WGS sequence"/>
</dbReference>
<keyword evidence="5 6" id="KW-0472">Membrane</keyword>
<comment type="subcellular location">
    <subcellularLocation>
        <location evidence="1">Cell membrane</location>
        <topology evidence="1">Multi-pass membrane protein</topology>
    </subcellularLocation>
</comment>
<keyword evidence="4 6" id="KW-1133">Transmembrane helix</keyword>
<keyword evidence="3 6" id="KW-0812">Transmembrane</keyword>
<reference evidence="8" key="1">
    <citation type="submission" date="2017-09" db="EMBL/GenBank/DDBJ databases">
        <authorList>
            <person name="Varghese N."/>
            <person name="Submissions S."/>
        </authorList>
    </citation>
    <scope>NUCLEOTIDE SEQUENCE [LARGE SCALE GENOMIC DNA]</scope>
    <source>
        <strain evidence="8">CGMCC 1.12803</strain>
    </source>
</reference>
<gene>
    <name evidence="7" type="ORF">SAMN06297358_2359</name>
</gene>
<dbReference type="PANTHER" id="PTHR33529:SF6">
    <property type="entry name" value="YJGP_YJGQ FAMILY PERMEASE"/>
    <property type="match status" value="1"/>
</dbReference>
<feature type="transmembrane region" description="Helical" evidence="6">
    <location>
        <begin position="375"/>
        <end position="395"/>
    </location>
</feature>
<evidence type="ECO:0000256" key="1">
    <source>
        <dbReference type="ARBA" id="ARBA00004651"/>
    </source>
</evidence>
<keyword evidence="8" id="KW-1185">Reference proteome</keyword>
<dbReference type="OrthoDB" id="1096108at2"/>
<dbReference type="GO" id="GO:0015920">
    <property type="term" value="P:lipopolysaccharide transport"/>
    <property type="evidence" value="ECO:0007669"/>
    <property type="project" value="TreeGrafter"/>
</dbReference>
<dbReference type="Pfam" id="PF03739">
    <property type="entry name" value="LptF_LptG"/>
    <property type="match status" value="1"/>
</dbReference>
<evidence type="ECO:0000256" key="5">
    <source>
        <dbReference type="ARBA" id="ARBA00023136"/>
    </source>
</evidence>
<feature type="transmembrane region" description="Helical" evidence="6">
    <location>
        <begin position="12"/>
        <end position="33"/>
    </location>
</feature>
<accession>A0A286A0F9</accession>
<protein>
    <submittedName>
        <fullName evidence="7">Lipopolysaccharide export system permease protein</fullName>
    </submittedName>
</protein>
<evidence type="ECO:0000256" key="6">
    <source>
        <dbReference type="SAM" id="Phobius"/>
    </source>
</evidence>